<dbReference type="PROSITE" id="PS51335">
    <property type="entry name" value="ELMO"/>
    <property type="match status" value="1"/>
</dbReference>
<name>A0A061QV43_9CHLO</name>
<gene>
    <name evidence="3" type="ORF">TSPGSL018_23625</name>
</gene>
<evidence type="ECO:0000313" key="3">
    <source>
        <dbReference type="EMBL" id="JAC62335.1"/>
    </source>
</evidence>
<evidence type="ECO:0000256" key="1">
    <source>
        <dbReference type="SAM" id="MobiDB-lite"/>
    </source>
</evidence>
<protein>
    <submittedName>
        <fullName evidence="3">Elmo domain-containing protein a-like</fullName>
    </submittedName>
</protein>
<proteinExistence type="predicted"/>
<dbReference type="PANTHER" id="PTHR12771">
    <property type="entry name" value="ENGULFMENT AND CELL MOTILITY"/>
    <property type="match status" value="1"/>
</dbReference>
<dbReference type="InterPro" id="IPR050868">
    <property type="entry name" value="ELMO_domain-containing"/>
</dbReference>
<accession>A0A061QV43</accession>
<feature type="domain" description="ELMO" evidence="2">
    <location>
        <begin position="110"/>
        <end position="273"/>
    </location>
</feature>
<organism evidence="3">
    <name type="scientific">Tetraselmis sp. GSL018</name>
    <dbReference type="NCBI Taxonomy" id="582737"/>
    <lineage>
        <taxon>Eukaryota</taxon>
        <taxon>Viridiplantae</taxon>
        <taxon>Chlorophyta</taxon>
        <taxon>core chlorophytes</taxon>
        <taxon>Chlorodendrophyceae</taxon>
        <taxon>Chlorodendrales</taxon>
        <taxon>Chlorodendraceae</taxon>
        <taxon>Tetraselmis</taxon>
    </lineage>
</organism>
<evidence type="ECO:0000259" key="2">
    <source>
        <dbReference type="PROSITE" id="PS51335"/>
    </source>
</evidence>
<dbReference type="InterPro" id="IPR006816">
    <property type="entry name" value="ELMO_dom"/>
</dbReference>
<dbReference type="PANTHER" id="PTHR12771:SF56">
    <property type="entry name" value="CED-12"/>
    <property type="match status" value="1"/>
</dbReference>
<feature type="region of interest" description="Disordered" evidence="1">
    <location>
        <begin position="1"/>
        <end position="29"/>
    </location>
</feature>
<reference evidence="3" key="1">
    <citation type="submission" date="2014-05" db="EMBL/GenBank/DDBJ databases">
        <title>The transcriptome of the halophilic microalga Tetraselmis sp. GSL018 isolated from the Great Salt Lake, Utah.</title>
        <authorList>
            <person name="Jinkerson R.E."/>
            <person name="D'Adamo S."/>
            <person name="Posewitz M.C."/>
        </authorList>
    </citation>
    <scope>NUCLEOTIDE SEQUENCE</scope>
    <source>
        <strain evidence="3">GSL018</strain>
    </source>
</reference>
<dbReference type="AlphaFoldDB" id="A0A061QV43"/>
<dbReference type="Pfam" id="PF04727">
    <property type="entry name" value="ELMO_CED12"/>
    <property type="match status" value="1"/>
</dbReference>
<dbReference type="EMBL" id="GBEZ01024676">
    <property type="protein sequence ID" value="JAC62335.1"/>
    <property type="molecule type" value="Transcribed_RNA"/>
</dbReference>
<sequence length="292" mass="33051">MSSNLRQRRFDNPGQLSEPLLHRDFEDDSDTCDNQGGFSLDQGKRRLSLEAVAEAIVYTWNCLVAGFGQCLVGYRAPPGILPAQLTLLQEEKLNKLRDSKGTTFDPSNPEHEAALRRLWRLSFPSRQLEDLKSEQWKDMGWQGTDPSTDFRGAGFLALENLLYFAETYPSVYSQLLGKVNGRRSEWEYPFCVAGVNLTFAMIEILDVADGRQPRTRAGTNFFTALSEGTDNAFEEVYCAAFQLLDSKWLEMRASYMEFPAVMGEVKKELQAALERAETLGEVERLLLGPRRP</sequence>